<accession>A0A4Y3RVF1</accession>
<dbReference type="GeneID" id="95687200"/>
<protein>
    <submittedName>
        <fullName evidence="1">Uncharacterized protein</fullName>
    </submittedName>
</protein>
<dbReference type="AlphaFoldDB" id="A0A4Y3RVF1"/>
<sequence>MTSDDDHALPSAAGDRVERTGIALVHEGEYIVPAPGSEAVVSHRSDAGQVVHYHFPVEVEVVGALQEHHVRRIAAHVFEELDRELGSRG</sequence>
<dbReference type="OrthoDB" id="4250472at2"/>
<evidence type="ECO:0000313" key="1">
    <source>
        <dbReference type="EMBL" id="GEB61279.1"/>
    </source>
</evidence>
<gene>
    <name evidence="1" type="ORF">SGA01_68840</name>
</gene>
<organism evidence="1 2">
    <name type="scientific">Streptomyces gardneri</name>
    <dbReference type="NCBI Taxonomy" id="66892"/>
    <lineage>
        <taxon>Bacteria</taxon>
        <taxon>Bacillati</taxon>
        <taxon>Actinomycetota</taxon>
        <taxon>Actinomycetes</taxon>
        <taxon>Kitasatosporales</taxon>
        <taxon>Streptomycetaceae</taxon>
        <taxon>Streptomyces</taxon>
    </lineage>
</organism>
<proteinExistence type="predicted"/>
<evidence type="ECO:0000313" key="2">
    <source>
        <dbReference type="Proteomes" id="UP000315226"/>
    </source>
</evidence>
<reference evidence="1 2" key="1">
    <citation type="submission" date="2019-06" db="EMBL/GenBank/DDBJ databases">
        <title>Whole genome shotgun sequence of Streptomyces gardneri NBRC 12865.</title>
        <authorList>
            <person name="Hosoyama A."/>
            <person name="Uohara A."/>
            <person name="Ohji S."/>
            <person name="Ichikawa N."/>
        </authorList>
    </citation>
    <scope>NUCLEOTIDE SEQUENCE [LARGE SCALE GENOMIC DNA]</scope>
    <source>
        <strain evidence="1 2">NBRC 12865</strain>
    </source>
</reference>
<dbReference type="Proteomes" id="UP000315226">
    <property type="component" value="Unassembled WGS sequence"/>
</dbReference>
<name>A0A4Y3RVF1_9ACTN</name>
<keyword evidence="2" id="KW-1185">Reference proteome</keyword>
<comment type="caution">
    <text evidence="1">The sequence shown here is derived from an EMBL/GenBank/DDBJ whole genome shotgun (WGS) entry which is preliminary data.</text>
</comment>
<dbReference type="EMBL" id="BJMN01000054">
    <property type="protein sequence ID" value="GEB61279.1"/>
    <property type="molecule type" value="Genomic_DNA"/>
</dbReference>
<dbReference type="RefSeq" id="WP_055645541.1">
    <property type="nucleotide sequence ID" value="NZ_BJMN01000054.1"/>
</dbReference>